<comment type="similarity">
    <text evidence="7">Belongs to the binding-protein-dependent transport system permease family.</text>
</comment>
<dbReference type="InterPro" id="IPR000515">
    <property type="entry name" value="MetI-like"/>
</dbReference>
<dbReference type="Pfam" id="PF19300">
    <property type="entry name" value="BPD_transp_1_N"/>
    <property type="match status" value="1"/>
</dbReference>
<gene>
    <name evidence="9" type="ORF">GCM10010921_13350</name>
</gene>
<evidence type="ECO:0000313" key="9">
    <source>
        <dbReference type="EMBL" id="GGH41044.1"/>
    </source>
</evidence>
<feature type="domain" description="ABC transmembrane type-1" evidence="8">
    <location>
        <begin position="97"/>
        <end position="306"/>
    </location>
</feature>
<dbReference type="RefSeq" id="WP_188755498.1">
    <property type="nucleotide sequence ID" value="NZ_BMJY01000004.1"/>
</dbReference>
<protein>
    <submittedName>
        <fullName evidence="9">Peptide ABC transporter</fullName>
    </submittedName>
</protein>
<keyword evidence="4 7" id="KW-0812">Transmembrane</keyword>
<keyword evidence="6 7" id="KW-0472">Membrane</keyword>
<keyword evidence="10" id="KW-1185">Reference proteome</keyword>
<dbReference type="GO" id="GO:0071916">
    <property type="term" value="F:dipeptide transmembrane transporter activity"/>
    <property type="evidence" value="ECO:0007669"/>
    <property type="project" value="TreeGrafter"/>
</dbReference>
<dbReference type="Pfam" id="PF00528">
    <property type="entry name" value="BPD_transp_1"/>
    <property type="match status" value="1"/>
</dbReference>
<organism evidence="9 10">
    <name type="scientific">Microbacterium album</name>
    <dbReference type="NCBI Taxonomy" id="2053191"/>
    <lineage>
        <taxon>Bacteria</taxon>
        <taxon>Bacillati</taxon>
        <taxon>Actinomycetota</taxon>
        <taxon>Actinomycetes</taxon>
        <taxon>Micrococcales</taxon>
        <taxon>Microbacteriaceae</taxon>
        <taxon>Microbacterium</taxon>
    </lineage>
</organism>
<reference evidence="9" key="1">
    <citation type="journal article" date="2014" name="Int. J. Syst. Evol. Microbiol.">
        <title>Complete genome sequence of Corynebacterium casei LMG S-19264T (=DSM 44701T), isolated from a smear-ripened cheese.</title>
        <authorList>
            <consortium name="US DOE Joint Genome Institute (JGI-PGF)"/>
            <person name="Walter F."/>
            <person name="Albersmeier A."/>
            <person name="Kalinowski J."/>
            <person name="Ruckert C."/>
        </authorList>
    </citation>
    <scope>NUCLEOTIDE SEQUENCE</scope>
    <source>
        <strain evidence="9">CGMCC 1.15794</strain>
    </source>
</reference>
<evidence type="ECO:0000259" key="8">
    <source>
        <dbReference type="PROSITE" id="PS50928"/>
    </source>
</evidence>
<evidence type="ECO:0000256" key="7">
    <source>
        <dbReference type="RuleBase" id="RU363032"/>
    </source>
</evidence>
<feature type="transmembrane region" description="Helical" evidence="7">
    <location>
        <begin position="144"/>
        <end position="163"/>
    </location>
</feature>
<dbReference type="SUPFAM" id="SSF161098">
    <property type="entry name" value="MetI-like"/>
    <property type="match status" value="1"/>
</dbReference>
<evidence type="ECO:0000256" key="5">
    <source>
        <dbReference type="ARBA" id="ARBA00022989"/>
    </source>
</evidence>
<evidence type="ECO:0000256" key="1">
    <source>
        <dbReference type="ARBA" id="ARBA00004651"/>
    </source>
</evidence>
<evidence type="ECO:0000256" key="2">
    <source>
        <dbReference type="ARBA" id="ARBA00022448"/>
    </source>
</evidence>
<dbReference type="InterPro" id="IPR035906">
    <property type="entry name" value="MetI-like_sf"/>
</dbReference>
<accession>A0A917IEB9</accession>
<name>A0A917IEB9_9MICO</name>
<dbReference type="Proteomes" id="UP000657592">
    <property type="component" value="Unassembled WGS sequence"/>
</dbReference>
<dbReference type="EMBL" id="BMJY01000004">
    <property type="protein sequence ID" value="GGH41044.1"/>
    <property type="molecule type" value="Genomic_DNA"/>
</dbReference>
<evidence type="ECO:0000256" key="4">
    <source>
        <dbReference type="ARBA" id="ARBA00022692"/>
    </source>
</evidence>
<proteinExistence type="inferred from homology"/>
<dbReference type="CDD" id="cd06261">
    <property type="entry name" value="TM_PBP2"/>
    <property type="match status" value="1"/>
</dbReference>
<feature type="transmembrane region" description="Helical" evidence="7">
    <location>
        <begin position="283"/>
        <end position="306"/>
    </location>
</feature>
<dbReference type="Gene3D" id="1.10.3720.10">
    <property type="entry name" value="MetI-like"/>
    <property type="match status" value="1"/>
</dbReference>
<keyword evidence="3" id="KW-1003">Cell membrane</keyword>
<feature type="transmembrane region" description="Helical" evidence="7">
    <location>
        <begin position="101"/>
        <end position="124"/>
    </location>
</feature>
<dbReference type="InterPro" id="IPR045621">
    <property type="entry name" value="BPD_transp_1_N"/>
</dbReference>
<reference evidence="9" key="2">
    <citation type="submission" date="2020-09" db="EMBL/GenBank/DDBJ databases">
        <authorList>
            <person name="Sun Q."/>
            <person name="Zhou Y."/>
        </authorList>
    </citation>
    <scope>NUCLEOTIDE SEQUENCE</scope>
    <source>
        <strain evidence="9">CGMCC 1.15794</strain>
    </source>
</reference>
<dbReference type="PANTHER" id="PTHR43163">
    <property type="entry name" value="DIPEPTIDE TRANSPORT SYSTEM PERMEASE PROTEIN DPPB-RELATED"/>
    <property type="match status" value="1"/>
</dbReference>
<dbReference type="PROSITE" id="PS50928">
    <property type="entry name" value="ABC_TM1"/>
    <property type="match status" value="1"/>
</dbReference>
<feature type="transmembrane region" description="Helical" evidence="7">
    <location>
        <begin position="12"/>
        <end position="32"/>
    </location>
</feature>
<dbReference type="PANTHER" id="PTHR43163:SF6">
    <property type="entry name" value="DIPEPTIDE TRANSPORT SYSTEM PERMEASE PROTEIN DPPB-RELATED"/>
    <property type="match status" value="1"/>
</dbReference>
<evidence type="ECO:0000256" key="3">
    <source>
        <dbReference type="ARBA" id="ARBA00022475"/>
    </source>
</evidence>
<dbReference type="GO" id="GO:0005886">
    <property type="term" value="C:plasma membrane"/>
    <property type="evidence" value="ECO:0007669"/>
    <property type="project" value="UniProtKB-SubCell"/>
</dbReference>
<keyword evidence="2 7" id="KW-0813">Transport</keyword>
<comment type="caution">
    <text evidence="9">The sequence shown here is derived from an EMBL/GenBank/DDBJ whole genome shotgun (WGS) entry which is preliminary data.</text>
</comment>
<evidence type="ECO:0000313" key="10">
    <source>
        <dbReference type="Proteomes" id="UP000657592"/>
    </source>
</evidence>
<keyword evidence="5 7" id="KW-1133">Transmembrane helix</keyword>
<evidence type="ECO:0000256" key="6">
    <source>
        <dbReference type="ARBA" id="ARBA00023136"/>
    </source>
</evidence>
<comment type="subcellular location">
    <subcellularLocation>
        <location evidence="1 7">Cell membrane</location>
        <topology evidence="1 7">Multi-pass membrane protein</topology>
    </subcellularLocation>
</comment>
<sequence>MLLTRAIAGKLFYLVPVLLLVTLATTVLIDLLPGDPAVTILGLGATPEQVARINAEYGFDRPFYERYAAWVSGAVVGDFGNSLVTSRPVISEIAARLPVTIQLTVMALVLSVLLAIVLALLASVKEGGWFDRVMTALSSGSMSVPSFVAAVVLVYIFAIVLGWAPVAGYRPLRDGLGPNLHFMALPVITMSLLETGFFYRILRGDLATTLREDYILAARAKGLGRGYLLLRHALRPSLFSLMAMVGLSVGRLLGGTVIVETFFAVPGLGQLLVNSVTTLDIPVIQAAVALIAIFYVLINATVDVLYSVVDPRVKLR</sequence>
<dbReference type="AlphaFoldDB" id="A0A917IEB9"/>
<feature type="transmembrane region" description="Helical" evidence="7">
    <location>
        <begin position="238"/>
        <end position="263"/>
    </location>
</feature>
<feature type="transmembrane region" description="Helical" evidence="7">
    <location>
        <begin position="183"/>
        <end position="202"/>
    </location>
</feature>